<keyword evidence="1" id="KW-1133">Transmembrane helix</keyword>
<dbReference type="EMBL" id="JAKTTI010000002">
    <property type="protein sequence ID" value="MCH1624104.1"/>
    <property type="molecule type" value="Genomic_DNA"/>
</dbReference>
<feature type="transmembrane region" description="Helical" evidence="1">
    <location>
        <begin position="61"/>
        <end position="80"/>
    </location>
</feature>
<organism evidence="2 3">
    <name type="scientific">Fredinandcohnia quinoae</name>
    <dbReference type="NCBI Taxonomy" id="2918902"/>
    <lineage>
        <taxon>Bacteria</taxon>
        <taxon>Bacillati</taxon>
        <taxon>Bacillota</taxon>
        <taxon>Bacilli</taxon>
        <taxon>Bacillales</taxon>
        <taxon>Bacillaceae</taxon>
        <taxon>Fredinandcohnia</taxon>
    </lineage>
</organism>
<feature type="transmembrane region" description="Helical" evidence="1">
    <location>
        <begin position="122"/>
        <end position="140"/>
    </location>
</feature>
<accession>A0AAW5DXS4</accession>
<keyword evidence="1" id="KW-0812">Transmembrane</keyword>
<evidence type="ECO:0000256" key="1">
    <source>
        <dbReference type="SAM" id="Phobius"/>
    </source>
</evidence>
<keyword evidence="3" id="KW-1185">Reference proteome</keyword>
<comment type="caution">
    <text evidence="2">The sequence shown here is derived from an EMBL/GenBank/DDBJ whole genome shotgun (WGS) entry which is preliminary data.</text>
</comment>
<proteinExistence type="predicted"/>
<reference evidence="2" key="1">
    <citation type="submission" date="2022-02" db="EMBL/GenBank/DDBJ databases">
        <title>Fredinandcohnia quinoae sp. nov. isolated from Chenopodium quinoa seeds.</title>
        <authorList>
            <person name="Saati-Santamaria Z."/>
            <person name="Flores-Felix J.D."/>
            <person name="Igual J.M."/>
            <person name="Velazquez E."/>
            <person name="Garcia-Fraile P."/>
            <person name="Martinez-Molina E."/>
        </authorList>
    </citation>
    <scope>NUCLEOTIDE SEQUENCE</scope>
    <source>
        <strain evidence="2">SECRCQ15</strain>
    </source>
</reference>
<dbReference type="RefSeq" id="WP_240252359.1">
    <property type="nucleotide sequence ID" value="NZ_JAKTTI010000002.1"/>
</dbReference>
<name>A0AAW5DXS4_9BACI</name>
<feature type="transmembrane region" description="Helical" evidence="1">
    <location>
        <begin position="160"/>
        <end position="178"/>
    </location>
</feature>
<gene>
    <name evidence="2" type="ORF">MJG50_02085</name>
</gene>
<dbReference type="Proteomes" id="UP001431131">
    <property type="component" value="Unassembled WGS sequence"/>
</dbReference>
<sequence length="185" mass="21531">MKQSLYGLILLIILALPPVANFLESIMIIHMHMQMPLLVFSGFLMARFFQLRFPSFFEKWNGTGVPGILLFIMIMIYWTIPKTMDETLNVTSMEVFKFFSLPFLAGIPLRDSWKKLTSKGKNLVFLFFTIKYFAMGLIYVNVPVQLCNNYLRIDQITLGWGFLTTAICIVIYLVYVNFTDKSKYE</sequence>
<evidence type="ECO:0000313" key="3">
    <source>
        <dbReference type="Proteomes" id="UP001431131"/>
    </source>
</evidence>
<dbReference type="AlphaFoldDB" id="A0AAW5DXS4"/>
<protein>
    <submittedName>
        <fullName evidence="2">Uncharacterized protein</fullName>
    </submittedName>
</protein>
<evidence type="ECO:0000313" key="2">
    <source>
        <dbReference type="EMBL" id="MCH1624104.1"/>
    </source>
</evidence>
<keyword evidence="1" id="KW-0472">Membrane</keyword>